<dbReference type="PANTHER" id="PTHR21363:SF0">
    <property type="entry name" value="PREPHENATE DEHYDROGENASE [NADP(+)]"/>
    <property type="match status" value="1"/>
</dbReference>
<dbReference type="InterPro" id="IPR046825">
    <property type="entry name" value="PDH_C"/>
</dbReference>
<name>A0A6J4UU61_9BACT</name>
<dbReference type="InterPro" id="IPR036291">
    <property type="entry name" value="NAD(P)-bd_dom_sf"/>
</dbReference>
<dbReference type="Pfam" id="PF20463">
    <property type="entry name" value="PDH_C"/>
    <property type="match status" value="1"/>
</dbReference>
<dbReference type="PROSITE" id="PS51176">
    <property type="entry name" value="PDH_ADH"/>
    <property type="match status" value="1"/>
</dbReference>
<organism evidence="3">
    <name type="scientific">uncultured Thermomicrobiales bacterium</name>
    <dbReference type="NCBI Taxonomy" id="1645740"/>
    <lineage>
        <taxon>Bacteria</taxon>
        <taxon>Pseudomonadati</taxon>
        <taxon>Thermomicrobiota</taxon>
        <taxon>Thermomicrobia</taxon>
        <taxon>Thermomicrobiales</taxon>
        <taxon>environmental samples</taxon>
    </lineage>
</organism>
<dbReference type="InterPro" id="IPR003099">
    <property type="entry name" value="Prephen_DH"/>
</dbReference>
<dbReference type="GO" id="GO:0008977">
    <property type="term" value="F:prephenate dehydrogenase (NAD+) activity"/>
    <property type="evidence" value="ECO:0007669"/>
    <property type="project" value="InterPro"/>
</dbReference>
<dbReference type="Pfam" id="PF02153">
    <property type="entry name" value="PDH_N"/>
    <property type="match status" value="1"/>
</dbReference>
<dbReference type="GO" id="GO:0006571">
    <property type="term" value="P:tyrosine biosynthetic process"/>
    <property type="evidence" value="ECO:0007669"/>
    <property type="project" value="InterPro"/>
</dbReference>
<reference evidence="3" key="1">
    <citation type="submission" date="2020-02" db="EMBL/GenBank/DDBJ databases">
        <authorList>
            <person name="Meier V. D."/>
        </authorList>
    </citation>
    <scope>NUCLEOTIDE SEQUENCE</scope>
    <source>
        <strain evidence="3">AVDCRST_MAG43</strain>
    </source>
</reference>
<gene>
    <name evidence="3" type="ORF">AVDCRST_MAG43-1870</name>
</gene>
<dbReference type="FunFam" id="3.40.50.720:FF:000208">
    <property type="entry name" value="Prephenate dehydrogenase"/>
    <property type="match status" value="1"/>
</dbReference>
<keyword evidence="1" id="KW-0560">Oxidoreductase</keyword>
<evidence type="ECO:0000256" key="1">
    <source>
        <dbReference type="ARBA" id="ARBA00023002"/>
    </source>
</evidence>
<protein>
    <recommendedName>
        <fullName evidence="2">Prephenate/arogenate dehydrogenase domain-containing protein</fullName>
    </recommendedName>
</protein>
<dbReference type="SUPFAM" id="SSF48179">
    <property type="entry name" value="6-phosphogluconate dehydrogenase C-terminal domain-like"/>
    <property type="match status" value="1"/>
</dbReference>
<evidence type="ECO:0000259" key="2">
    <source>
        <dbReference type="PROSITE" id="PS51176"/>
    </source>
</evidence>
<dbReference type="SUPFAM" id="SSF51735">
    <property type="entry name" value="NAD(P)-binding Rossmann-fold domains"/>
    <property type="match status" value="1"/>
</dbReference>
<dbReference type="Gene3D" id="1.10.3660.10">
    <property type="entry name" value="6-phosphogluconate dehydrogenase C-terminal like domain"/>
    <property type="match status" value="1"/>
</dbReference>
<accession>A0A6J4UU61</accession>
<evidence type="ECO:0000313" key="3">
    <source>
        <dbReference type="EMBL" id="CAA9559921.1"/>
    </source>
</evidence>
<proteinExistence type="predicted"/>
<dbReference type="InterPro" id="IPR046826">
    <property type="entry name" value="PDH_N"/>
</dbReference>
<dbReference type="PANTHER" id="PTHR21363">
    <property type="entry name" value="PREPHENATE DEHYDROGENASE"/>
    <property type="match status" value="1"/>
</dbReference>
<dbReference type="AlphaFoldDB" id="A0A6J4UU61"/>
<dbReference type="GO" id="GO:0070403">
    <property type="term" value="F:NAD+ binding"/>
    <property type="evidence" value="ECO:0007669"/>
    <property type="project" value="InterPro"/>
</dbReference>
<dbReference type="Gene3D" id="3.40.50.720">
    <property type="entry name" value="NAD(P)-binding Rossmann-like Domain"/>
    <property type="match status" value="1"/>
</dbReference>
<dbReference type="InterPro" id="IPR008927">
    <property type="entry name" value="6-PGluconate_DH-like_C_sf"/>
</dbReference>
<dbReference type="InterPro" id="IPR050812">
    <property type="entry name" value="Preph/Arog_dehydrog"/>
</dbReference>
<sequence>MQSVTIIGLGLIGGSIGLGLRRWSSANGDALRIVGFDENIDKQSRAKAIGAVDAVEWSLAKSLSNADVVIVATPVGAMSTIFEDIGPHLKQGAVVTDTGSTKADVLDWARTLPSHVDFIGGHPMAGRSESLEAADADLFTGATWVVCPSVTAAESSVRTVLGIIAAVGADAFFVDPTEHDSYVAGISHLPFVVAASLMETVANDQAWRDMKTLSATGLRDTTRLALGNPQMHRDILHSNSAAISRWIDSFTATLQNLKTELEAGNEEAADSLLAFFTKAQDDRASLEVVTSRVSEQATLSAAEMSKENVSEQMGRMFLGGLGRRRAPRNPKS</sequence>
<dbReference type="GO" id="GO:0004665">
    <property type="term" value="F:prephenate dehydrogenase (NADP+) activity"/>
    <property type="evidence" value="ECO:0007669"/>
    <property type="project" value="InterPro"/>
</dbReference>
<dbReference type="EMBL" id="CADCWI010000092">
    <property type="protein sequence ID" value="CAA9559921.1"/>
    <property type="molecule type" value="Genomic_DNA"/>
</dbReference>
<feature type="domain" description="Prephenate/arogenate dehydrogenase" evidence="2">
    <location>
        <begin position="2"/>
        <end position="291"/>
    </location>
</feature>